<evidence type="ECO:0000313" key="2">
    <source>
        <dbReference type="Proteomes" id="UP001196661"/>
    </source>
</evidence>
<proteinExistence type="predicted"/>
<dbReference type="RefSeq" id="WP_215618165.1">
    <property type="nucleotide sequence ID" value="NZ_JADOER010000007.1"/>
</dbReference>
<protein>
    <submittedName>
        <fullName evidence="1">Uncharacterized protein</fullName>
    </submittedName>
</protein>
<gene>
    <name evidence="1" type="ORF">IXB28_08610</name>
</gene>
<organism evidence="1 2">
    <name type="scientific">Leptothoe kymatousa TAU-MAC 1615</name>
    <dbReference type="NCBI Taxonomy" id="2364775"/>
    <lineage>
        <taxon>Bacteria</taxon>
        <taxon>Bacillati</taxon>
        <taxon>Cyanobacteriota</taxon>
        <taxon>Cyanophyceae</taxon>
        <taxon>Nodosilineales</taxon>
        <taxon>Cymatolegaceae</taxon>
        <taxon>Leptothoe</taxon>
        <taxon>Leptothoe kymatousa</taxon>
    </lineage>
</organism>
<sequence>MSLLSVAGTAVAAEGAAAATSETTLKEGLRQAICFQDWNSAIELSSTLMASDTITPEYRHNLVNWRNRFSHYSRGDISFTKIPGCEGRQSRGIDIQVQPYGEATPRFSVRPSYVAHPPACYIDMHGRVKNLTYMCGHGPINRHLAAQAHNSYR</sequence>
<accession>A0ABS5Y340</accession>
<evidence type="ECO:0000313" key="1">
    <source>
        <dbReference type="EMBL" id="MBT9312264.1"/>
    </source>
</evidence>
<name>A0ABS5Y340_9CYAN</name>
<dbReference type="EMBL" id="JADOER010000007">
    <property type="protein sequence ID" value="MBT9312264.1"/>
    <property type="molecule type" value="Genomic_DNA"/>
</dbReference>
<keyword evidence="2" id="KW-1185">Reference proteome</keyword>
<dbReference type="Proteomes" id="UP001196661">
    <property type="component" value="Unassembled WGS sequence"/>
</dbReference>
<comment type="caution">
    <text evidence="1">The sequence shown here is derived from an EMBL/GenBank/DDBJ whole genome shotgun (WGS) entry which is preliminary data.</text>
</comment>
<reference evidence="1 2" key="1">
    <citation type="journal article" date="2021" name="Mar. Drugs">
        <title>Genome Reduction and Secondary Metabolism of the Marine Sponge-Associated Cyanobacterium Leptothoe.</title>
        <authorList>
            <person name="Konstantinou D."/>
            <person name="Popin R.V."/>
            <person name="Fewer D.P."/>
            <person name="Sivonen K."/>
            <person name="Gkelis S."/>
        </authorList>
    </citation>
    <scope>NUCLEOTIDE SEQUENCE [LARGE SCALE GENOMIC DNA]</scope>
    <source>
        <strain evidence="1 2">TAU-MAC 1615</strain>
    </source>
</reference>